<evidence type="ECO:0000256" key="1">
    <source>
        <dbReference type="SAM" id="SignalP"/>
    </source>
</evidence>
<dbReference type="EMBL" id="JAQMWT010000356">
    <property type="protein sequence ID" value="KAJ8603353.1"/>
    <property type="molecule type" value="Genomic_DNA"/>
</dbReference>
<evidence type="ECO:0000313" key="4">
    <source>
        <dbReference type="Proteomes" id="UP001230188"/>
    </source>
</evidence>
<feature type="chain" id="PRO_5042255057" description="SAP domain-containing protein" evidence="1">
    <location>
        <begin position="20"/>
        <end position="286"/>
    </location>
</feature>
<feature type="signal peptide" evidence="1">
    <location>
        <begin position="1"/>
        <end position="19"/>
    </location>
</feature>
<proteinExistence type="predicted"/>
<gene>
    <name evidence="3" type="ORF">CTAYLR_004274</name>
</gene>
<reference evidence="3" key="1">
    <citation type="submission" date="2023-01" db="EMBL/GenBank/DDBJ databases">
        <title>Metagenome sequencing of chrysophaentin producing Chrysophaeum taylorii.</title>
        <authorList>
            <person name="Davison J."/>
            <person name="Bewley C."/>
        </authorList>
    </citation>
    <scope>NUCLEOTIDE SEQUENCE</scope>
    <source>
        <strain evidence="3">NIES-1699</strain>
    </source>
</reference>
<evidence type="ECO:0000313" key="3">
    <source>
        <dbReference type="EMBL" id="KAJ8603353.1"/>
    </source>
</evidence>
<comment type="caution">
    <text evidence="3">The sequence shown here is derived from an EMBL/GenBank/DDBJ whole genome shotgun (WGS) entry which is preliminary data.</text>
</comment>
<dbReference type="Pfam" id="PF02037">
    <property type="entry name" value="SAP"/>
    <property type="match status" value="1"/>
</dbReference>
<protein>
    <recommendedName>
        <fullName evidence="2">SAP domain-containing protein</fullName>
    </recommendedName>
</protein>
<evidence type="ECO:0000259" key="2">
    <source>
        <dbReference type="PROSITE" id="PS50800"/>
    </source>
</evidence>
<organism evidence="3 4">
    <name type="scientific">Chrysophaeum taylorii</name>
    <dbReference type="NCBI Taxonomy" id="2483200"/>
    <lineage>
        <taxon>Eukaryota</taxon>
        <taxon>Sar</taxon>
        <taxon>Stramenopiles</taxon>
        <taxon>Ochrophyta</taxon>
        <taxon>Pelagophyceae</taxon>
        <taxon>Pelagomonadales</taxon>
        <taxon>Pelagomonadaceae</taxon>
        <taxon>Chrysophaeum</taxon>
    </lineage>
</organism>
<keyword evidence="1" id="KW-0732">Signal</keyword>
<keyword evidence="4" id="KW-1185">Reference proteome</keyword>
<accession>A0AAD7UDN6</accession>
<dbReference type="SMART" id="SM00513">
    <property type="entry name" value="SAP"/>
    <property type="match status" value="1"/>
</dbReference>
<dbReference type="PROSITE" id="PS50800">
    <property type="entry name" value="SAP"/>
    <property type="match status" value="1"/>
</dbReference>
<feature type="domain" description="SAP" evidence="2">
    <location>
        <begin position="24"/>
        <end position="58"/>
    </location>
</feature>
<dbReference type="AlphaFoldDB" id="A0AAD7UDN6"/>
<dbReference type="SUPFAM" id="SSF68906">
    <property type="entry name" value="SAP domain"/>
    <property type="match status" value="1"/>
</dbReference>
<dbReference type="Gene3D" id="1.10.720.30">
    <property type="entry name" value="SAP domain"/>
    <property type="match status" value="1"/>
</dbReference>
<sequence length="286" mass="31136">MKWWWVFVVAVSQALTTDGFERALRSMTVAQLKSHLRRRHLKTSGRKAELIARALEHREPPKPPGPRPLAEPRIDALLRDTVDLDGTEVYVSSTRSTWKPPSSDRSTCGVVVRAPVVDAALQQFADSIAAVCNAVVVATPIGGGEKALEWLRTDRRAESIGIVAFGDLPTKNDDASFDASVLWRPTQEAAQRAAKAPHPVLALFAPDKTDDALLLAQALAKGVCPDYLVRVISLAADPAHDLPLADDDEPLLLCTAWLDLHLGRRWNAKTAGDPVSQLWIDDAAPS</sequence>
<dbReference type="InterPro" id="IPR003034">
    <property type="entry name" value="SAP_dom"/>
</dbReference>
<dbReference type="Proteomes" id="UP001230188">
    <property type="component" value="Unassembled WGS sequence"/>
</dbReference>
<name>A0AAD7UDN6_9STRA</name>
<dbReference type="InterPro" id="IPR036361">
    <property type="entry name" value="SAP_dom_sf"/>
</dbReference>